<dbReference type="InterPro" id="IPR003593">
    <property type="entry name" value="AAA+_ATPase"/>
</dbReference>
<evidence type="ECO:0000256" key="3">
    <source>
        <dbReference type="ARBA" id="ARBA00022448"/>
    </source>
</evidence>
<evidence type="ECO:0000313" key="10">
    <source>
        <dbReference type="EMBL" id="EFH93228.1"/>
    </source>
</evidence>
<comment type="similarity">
    <text evidence="2">Belongs to the ABC transporter superfamily.</text>
</comment>
<keyword evidence="3" id="KW-0813">Transport</keyword>
<keyword evidence="8" id="KW-0472">Membrane</keyword>
<organism evidence="10">
    <name type="scientific">Finegoldia magna ATCC 53516</name>
    <dbReference type="NCBI Taxonomy" id="525282"/>
    <lineage>
        <taxon>Bacteria</taxon>
        <taxon>Bacillati</taxon>
        <taxon>Bacillota</taxon>
        <taxon>Tissierellia</taxon>
        <taxon>Tissierellales</taxon>
        <taxon>Peptoniphilaceae</taxon>
        <taxon>Finegoldia</taxon>
    </lineage>
</organism>
<dbReference type="CDD" id="cd03225">
    <property type="entry name" value="ABC_cobalt_CbiO_domain1"/>
    <property type="match status" value="1"/>
</dbReference>
<dbReference type="GO" id="GO:0043190">
    <property type="term" value="C:ATP-binding cassette (ABC) transporter complex"/>
    <property type="evidence" value="ECO:0007669"/>
    <property type="project" value="TreeGrafter"/>
</dbReference>
<keyword evidence="6 10" id="KW-0067">ATP-binding</keyword>
<dbReference type="GO" id="GO:0016887">
    <property type="term" value="F:ATP hydrolysis activity"/>
    <property type="evidence" value="ECO:0007669"/>
    <property type="project" value="InterPro"/>
</dbReference>
<proteinExistence type="inferred from homology"/>
<dbReference type="SUPFAM" id="SSF52540">
    <property type="entry name" value="P-loop containing nucleoside triphosphate hydrolases"/>
    <property type="match status" value="1"/>
</dbReference>
<dbReference type="SMART" id="SM00382">
    <property type="entry name" value="AAA"/>
    <property type="match status" value="1"/>
</dbReference>
<sequence>MQERIGGKLMSKLEFKNVSFTYPNGFKAINDLNLVVNSSEKVAIVGQNGAGKSTCAKLMNGLLRPSSGEILLDGKNTKDMTTAQISRKVGYVFQNPNDQIFNSTVYDEVAFSLRALKVDEDEMDRRVRQACEICELSEYLDDHPYDLPFSTRKFITIAITIANDCDIFIFDEPTAGQDAYSMSCLKRVIDHLHELNKTIITITHDMEFVVENFDRVVVMSNKEIIKDADKKEVFDEDETLKKAYIQPPVIKRLCNSINLDEKLLSVDDFVDYIKNFGGAND</sequence>
<dbReference type="AlphaFoldDB" id="D6S8V0"/>
<evidence type="ECO:0000256" key="4">
    <source>
        <dbReference type="ARBA" id="ARBA00022475"/>
    </source>
</evidence>
<evidence type="ECO:0000256" key="1">
    <source>
        <dbReference type="ARBA" id="ARBA00004202"/>
    </source>
</evidence>
<dbReference type="PANTHER" id="PTHR43553:SF24">
    <property type="entry name" value="ENERGY-COUPLING FACTOR TRANSPORTER ATP-BINDING PROTEIN ECFA1"/>
    <property type="match status" value="1"/>
</dbReference>
<evidence type="ECO:0000256" key="7">
    <source>
        <dbReference type="ARBA" id="ARBA00022967"/>
    </source>
</evidence>
<comment type="caution">
    <text evidence="10">The sequence shown here is derived from an EMBL/GenBank/DDBJ whole genome shotgun (WGS) entry which is preliminary data.</text>
</comment>
<dbReference type="GO" id="GO:0042626">
    <property type="term" value="F:ATPase-coupled transmembrane transporter activity"/>
    <property type="evidence" value="ECO:0007669"/>
    <property type="project" value="TreeGrafter"/>
</dbReference>
<evidence type="ECO:0000259" key="9">
    <source>
        <dbReference type="PROSITE" id="PS50893"/>
    </source>
</evidence>
<dbReference type="Pfam" id="PF00005">
    <property type="entry name" value="ABC_tran"/>
    <property type="match status" value="1"/>
</dbReference>
<feature type="domain" description="ABC transporter" evidence="9">
    <location>
        <begin position="13"/>
        <end position="246"/>
    </location>
</feature>
<accession>D6S8V0</accession>
<evidence type="ECO:0000256" key="5">
    <source>
        <dbReference type="ARBA" id="ARBA00022741"/>
    </source>
</evidence>
<gene>
    <name evidence="10" type="ORF">HMPREF0391_10886</name>
</gene>
<comment type="subcellular location">
    <subcellularLocation>
        <location evidence="1">Cell membrane</location>
        <topology evidence="1">Peripheral membrane protein</topology>
    </subcellularLocation>
</comment>
<dbReference type="InterPro" id="IPR015856">
    <property type="entry name" value="ABC_transpr_CbiO/EcfA_su"/>
</dbReference>
<keyword evidence="4" id="KW-1003">Cell membrane</keyword>
<dbReference type="GO" id="GO:0005524">
    <property type="term" value="F:ATP binding"/>
    <property type="evidence" value="ECO:0007669"/>
    <property type="project" value="UniProtKB-KW"/>
</dbReference>
<evidence type="ECO:0000256" key="6">
    <source>
        <dbReference type="ARBA" id="ARBA00022840"/>
    </source>
</evidence>
<dbReference type="eggNOG" id="COG1122">
    <property type="taxonomic scope" value="Bacteria"/>
</dbReference>
<evidence type="ECO:0000256" key="8">
    <source>
        <dbReference type="ARBA" id="ARBA00023136"/>
    </source>
</evidence>
<protein>
    <submittedName>
        <fullName evidence="10">ABC transporter, ATP-binding protein</fullName>
    </submittedName>
</protein>
<dbReference type="EMBL" id="ACHM02000002">
    <property type="protein sequence ID" value="EFH93228.1"/>
    <property type="molecule type" value="Genomic_DNA"/>
</dbReference>
<dbReference type="PROSITE" id="PS50893">
    <property type="entry name" value="ABC_TRANSPORTER_2"/>
    <property type="match status" value="1"/>
</dbReference>
<name>D6S8V0_FINMA</name>
<dbReference type="InterPro" id="IPR003439">
    <property type="entry name" value="ABC_transporter-like_ATP-bd"/>
</dbReference>
<dbReference type="STRING" id="525282.HMPREF0391_10886"/>
<dbReference type="InterPro" id="IPR050095">
    <property type="entry name" value="ECF_ABC_transporter_ATP-bd"/>
</dbReference>
<dbReference type="FunFam" id="3.40.50.300:FF:000224">
    <property type="entry name" value="Energy-coupling factor transporter ATP-binding protein EcfA"/>
    <property type="match status" value="1"/>
</dbReference>
<evidence type="ECO:0000256" key="2">
    <source>
        <dbReference type="ARBA" id="ARBA00005417"/>
    </source>
</evidence>
<keyword evidence="7" id="KW-1278">Translocase</keyword>
<dbReference type="PANTHER" id="PTHR43553">
    <property type="entry name" value="HEAVY METAL TRANSPORTER"/>
    <property type="match status" value="1"/>
</dbReference>
<dbReference type="Proteomes" id="UP000004063">
    <property type="component" value="Chromosome"/>
</dbReference>
<keyword evidence="5" id="KW-0547">Nucleotide-binding</keyword>
<reference evidence="10" key="1">
    <citation type="submission" date="2010-05" db="EMBL/GenBank/DDBJ databases">
        <authorList>
            <person name="Muzny D."/>
            <person name="Qin X."/>
            <person name="Buhay C."/>
            <person name="Dugan-Rocha S."/>
            <person name="Ding Y."/>
            <person name="Chen G."/>
            <person name="Hawes A."/>
            <person name="Holder M."/>
            <person name="Jhangiani S."/>
            <person name="Johnson A."/>
            <person name="Khan Z."/>
            <person name="Li Z."/>
            <person name="Liu W."/>
            <person name="Liu X."/>
            <person name="Perez L."/>
            <person name="Shen H."/>
            <person name="Wang Q."/>
            <person name="Watt J."/>
            <person name="Xi L."/>
            <person name="Xin Y."/>
            <person name="Zhou J."/>
            <person name="Deng J."/>
            <person name="Jiang H."/>
            <person name="Liu Y."/>
            <person name="Qu J."/>
            <person name="Song X.-Z."/>
            <person name="Zhang L."/>
            <person name="Villasana D."/>
            <person name="Johnson A."/>
            <person name="Liu J."/>
            <person name="Liyanage D."/>
            <person name="Lorensuhewa L."/>
            <person name="Robinson T."/>
            <person name="Song A."/>
            <person name="Song B.-B."/>
            <person name="Dinh H."/>
            <person name="Thornton R."/>
            <person name="Coyle M."/>
            <person name="Francisco L."/>
            <person name="Jackson L."/>
            <person name="Javaid M."/>
            <person name="Korchina V."/>
            <person name="Kovar C."/>
            <person name="Mata R."/>
            <person name="Mathew T."/>
            <person name="Ngo R."/>
            <person name="Nguyen L."/>
            <person name="Nguyen N."/>
            <person name="Okwuonu G."/>
            <person name="Ongeri F."/>
            <person name="Pham C."/>
            <person name="Simmons D."/>
            <person name="Wilczek-Boney K."/>
            <person name="Hale W."/>
            <person name="Jakkamsetti A."/>
            <person name="Pham P."/>
            <person name="Ruth R."/>
            <person name="San Lucas F."/>
            <person name="Warren J."/>
            <person name="Zhang J."/>
            <person name="Zhao Z."/>
            <person name="Zhou C."/>
            <person name="Zhu D."/>
            <person name="Lee S."/>
            <person name="Bess C."/>
            <person name="Blankenburg K."/>
            <person name="Forbes L."/>
            <person name="Fu Q."/>
            <person name="Gubbala S."/>
            <person name="Hirani K."/>
            <person name="Jayaseelan J.C."/>
            <person name="Lara F."/>
            <person name="Munidasa M."/>
            <person name="Palculict T."/>
            <person name="Patil S."/>
            <person name="Pu L.-L."/>
            <person name="Saada N."/>
            <person name="Tang L."/>
            <person name="Weissenberger G."/>
            <person name="Zhu Y."/>
            <person name="Hemphill L."/>
            <person name="Shang Y."/>
            <person name="Youmans B."/>
            <person name="Ayvaz T."/>
            <person name="Ross M."/>
            <person name="Santibanez J."/>
            <person name="Aqrawi P."/>
            <person name="Gross S."/>
            <person name="Joshi V."/>
            <person name="Fowler G."/>
            <person name="Nazareth L."/>
            <person name="Reid J."/>
            <person name="Worley K."/>
            <person name="Petrosino J."/>
            <person name="Highlander S."/>
            <person name="Gibbs R."/>
        </authorList>
    </citation>
    <scope>NUCLEOTIDE SEQUENCE [LARGE SCALE GENOMIC DNA]</scope>
    <source>
        <strain evidence="10">ATCC 53516</strain>
    </source>
</reference>
<dbReference type="Gene3D" id="3.40.50.300">
    <property type="entry name" value="P-loop containing nucleotide triphosphate hydrolases"/>
    <property type="match status" value="1"/>
</dbReference>
<dbReference type="InterPro" id="IPR027417">
    <property type="entry name" value="P-loop_NTPase"/>
</dbReference>
<dbReference type="HOGENOM" id="CLU_000604_1_22_9"/>